<reference evidence="2 3" key="1">
    <citation type="submission" date="2019-08" db="EMBL/GenBank/DDBJ databases">
        <authorList>
            <person name="Shi S."/>
        </authorList>
    </citation>
    <scope>NUCLEOTIDE SEQUENCE [LARGE SCALE GENOMIC DNA]</scope>
    <source>
        <strain evidence="2 3">GY10130</strain>
    </source>
</reference>
<gene>
    <name evidence="2" type="ORF">FVR03_00470</name>
</gene>
<dbReference type="EMBL" id="VRTY01000001">
    <property type="protein sequence ID" value="TXK52918.1"/>
    <property type="molecule type" value="Genomic_DNA"/>
</dbReference>
<dbReference type="Proteomes" id="UP000321926">
    <property type="component" value="Unassembled WGS sequence"/>
</dbReference>
<evidence type="ECO:0000313" key="3">
    <source>
        <dbReference type="Proteomes" id="UP000321926"/>
    </source>
</evidence>
<evidence type="ECO:0000313" key="2">
    <source>
        <dbReference type="EMBL" id="TXK52918.1"/>
    </source>
</evidence>
<dbReference type="AlphaFoldDB" id="A0A5C8KED5"/>
<feature type="domain" description="BioF2-like acetyltransferase" evidence="1">
    <location>
        <begin position="130"/>
        <end position="235"/>
    </location>
</feature>
<dbReference type="InterPro" id="IPR016181">
    <property type="entry name" value="Acyl_CoA_acyltransferase"/>
</dbReference>
<dbReference type="SUPFAM" id="SSF55729">
    <property type="entry name" value="Acyl-CoA N-acyltransferases (Nat)"/>
    <property type="match status" value="1"/>
</dbReference>
<proteinExistence type="predicted"/>
<keyword evidence="2" id="KW-0808">Transferase</keyword>
<dbReference type="Gene3D" id="3.40.630.30">
    <property type="match status" value="1"/>
</dbReference>
<evidence type="ECO:0000259" key="1">
    <source>
        <dbReference type="Pfam" id="PF13480"/>
    </source>
</evidence>
<dbReference type="GO" id="GO:0016740">
    <property type="term" value="F:transferase activity"/>
    <property type="evidence" value="ECO:0007669"/>
    <property type="project" value="UniProtKB-KW"/>
</dbReference>
<organism evidence="2 3">
    <name type="scientific">Pontibacter qinzhouensis</name>
    <dbReference type="NCBI Taxonomy" id="2603253"/>
    <lineage>
        <taxon>Bacteria</taxon>
        <taxon>Pseudomonadati</taxon>
        <taxon>Bacteroidota</taxon>
        <taxon>Cytophagia</taxon>
        <taxon>Cytophagales</taxon>
        <taxon>Hymenobacteraceae</taxon>
        <taxon>Pontibacter</taxon>
    </lineage>
</organism>
<accession>A0A5C8KED5</accession>
<comment type="caution">
    <text evidence="2">The sequence shown here is derived from an EMBL/GenBank/DDBJ whole genome shotgun (WGS) entry which is preliminary data.</text>
</comment>
<dbReference type="InterPro" id="IPR038740">
    <property type="entry name" value="BioF2-like_GNAT_dom"/>
</dbReference>
<keyword evidence="3" id="KW-1185">Reference proteome</keyword>
<protein>
    <submittedName>
        <fullName evidence="2">GNAT family N-acetyltransferase</fullName>
    </submittedName>
</protein>
<dbReference type="Pfam" id="PF13480">
    <property type="entry name" value="Acetyltransf_6"/>
    <property type="match status" value="1"/>
</dbReference>
<sequence length="278" mass="31375">MEYHADRFEDHSLLFFHKGKLVALLPANVAGDTIYSHGGLTYGSIISGSSMKVPLMLEVFEALLSYFREKGSRRLIYKAIPHIYHQLPAEEDLYALFRHQAALYRRDVSSVIELQEQPGYSRTRRWQITKAEKTGVLVAPSADLETFMQMEQELLESKYQTTPVHSAAELQKLVSLFPDNIKLFVAMHQGAMVAGVVVYETAQVAHCQYIATTAAGRAAYALDALIHELLTQVYPHKKYFSFGISTEQQGQYLNEGLIANKESYGARAVVQDFYELTL</sequence>
<name>A0A5C8KED5_9BACT</name>
<dbReference type="OrthoDB" id="9808687at2"/>